<gene>
    <name evidence="3" type="ORF">KVH43_02470</name>
</gene>
<keyword evidence="4" id="KW-1185">Reference proteome</keyword>
<feature type="domain" description="Integrase catalytic" evidence="2">
    <location>
        <begin position="281"/>
        <end position="498"/>
    </location>
</feature>
<dbReference type="PROSITE" id="PS50994">
    <property type="entry name" value="INTEGRASE"/>
    <property type="match status" value="1"/>
</dbReference>
<proteinExistence type="predicted"/>
<evidence type="ECO:0000313" key="3">
    <source>
        <dbReference type="EMBL" id="QXM06634.1"/>
    </source>
</evidence>
<keyword evidence="1" id="KW-0175">Coiled coil</keyword>
<evidence type="ECO:0000313" key="4">
    <source>
        <dbReference type="Proteomes" id="UP000886818"/>
    </source>
</evidence>
<sequence>MILENMTLQYTNKENGEKLRILYIDHESMYLYYVIMGMTMCMPKKEHIDKLEEEIATGVLIKIPDPYLNNIDEKDLSENARYKRDQQWEIIKKYWESNKEAFLEKKGREKLFKEIADKENIARVSLKRIFNRFWERGMTKNALLPDYKNSGAKGKERNLKSKKVGRPKKVDYMGEVQEGINITEDIKKIINLSIDKFYRKKEKPTIKAAYNSMLKEFFSDKYVENGEIKYKVWSKARIPSYRQFYYWFKNYEDIQKNVTFRGSKKEYKLKYRPILGTTAMETDGPGTRFQIDATVADIYIVSSLNRNRIIGRPIIYMVIDVYSRLVTGIYTGLEGPSWMGAMMALDNMIADKVEFCKEYDIHITKEQWPCEHLPETIIADRGEFEGYSVENLINNLNVKIENTPPYRGDLKGIVERSFRTVNEKLKHKTPGAIQKEFRERGDRDYRLDATLTLEEFTQILIKMVLHHNHKIITNYNMDKEMISDELNPTPINLWNWGIKNKKGRLRVIDRDIMKLNLLPKGKASISRAGLKFKKLFYSSKKAIEEQWFVKAKQRWVDVVYDPRNMNAIYILNEDGKGYEVCHLLKKSLQYKDCRLEEIIFQEELKEELIEWEKDKQNQLNIDLDKEIEDLVKKAEKEKKNTIVETISKSKKLKGIRENRALEKEINRKKEAFEIGREEKEGIIKAFNKEAVKEDEEEQDTRRLTLMEKIKRKRDEKLGKK</sequence>
<dbReference type="Proteomes" id="UP000886818">
    <property type="component" value="Chromosome"/>
</dbReference>
<accession>A0ABX8RC65</accession>
<dbReference type="Pfam" id="PF09299">
    <property type="entry name" value="Mu-transpos_C"/>
    <property type="match status" value="1"/>
</dbReference>
<reference evidence="3" key="1">
    <citation type="submission" date="2021-07" db="EMBL/GenBank/DDBJ databases">
        <title>Complete genome sequence of Crassaminicella sp. 143-21, isolated from a deep-sea hydrothermal vent.</title>
        <authorList>
            <person name="Li X."/>
        </authorList>
    </citation>
    <scope>NUCLEOTIDE SEQUENCE</scope>
    <source>
        <strain evidence="3">143-21</strain>
    </source>
</reference>
<name>A0ABX8RC65_9CLOT</name>
<organism evidence="3 4">
    <name type="scientific">Crassaminicella indica</name>
    <dbReference type="NCBI Taxonomy" id="2855394"/>
    <lineage>
        <taxon>Bacteria</taxon>
        <taxon>Bacillati</taxon>
        <taxon>Bacillota</taxon>
        <taxon>Clostridia</taxon>
        <taxon>Eubacteriales</taxon>
        <taxon>Clostridiaceae</taxon>
        <taxon>Crassaminicella</taxon>
    </lineage>
</organism>
<dbReference type="RefSeq" id="WP_218283330.1">
    <property type="nucleotide sequence ID" value="NZ_CP078093.1"/>
</dbReference>
<protein>
    <submittedName>
        <fullName evidence="3">DDE-type integrase/transposase/recombinase</fullName>
    </submittedName>
</protein>
<feature type="coiled-coil region" evidence="1">
    <location>
        <begin position="601"/>
        <end position="678"/>
    </location>
</feature>
<evidence type="ECO:0000259" key="2">
    <source>
        <dbReference type="PROSITE" id="PS50994"/>
    </source>
</evidence>
<dbReference type="InterPro" id="IPR015378">
    <property type="entry name" value="Transposase-like_Mu_C"/>
</dbReference>
<dbReference type="InterPro" id="IPR001584">
    <property type="entry name" value="Integrase_cat-core"/>
</dbReference>
<dbReference type="EMBL" id="CP078093">
    <property type="protein sequence ID" value="QXM06634.1"/>
    <property type="molecule type" value="Genomic_DNA"/>
</dbReference>
<evidence type="ECO:0000256" key="1">
    <source>
        <dbReference type="SAM" id="Coils"/>
    </source>
</evidence>